<dbReference type="EMBL" id="LR797004">
    <property type="protein sequence ID" value="CAB4180773.1"/>
    <property type="molecule type" value="Genomic_DNA"/>
</dbReference>
<dbReference type="EMBL" id="LR797507">
    <property type="protein sequence ID" value="CAB4221882.1"/>
    <property type="molecule type" value="Genomic_DNA"/>
</dbReference>
<sequence length="373" mass="38106">MRTSKNMEKKTMKLTQKLLLLLALLPGLLCAQPYYQNPTFAYTGELAGIPSTCRVGSLSFITDATAGQNIYECASANTWTQQSGGAGGSVNISGTPTTGQYAVWTNANTVQGVTVPTLTGTPAASNISYWTGATTQALLSGTGLLLMNGASAPTVITPAAGKILSNTSFTSTPTLGASGTLGALAFGNATSGLLTLTPPAGAMGTLTTTLPNANSTLPIFGQQVTFAGPTAARTVTMPDANFTVARTDAANTFTGVQTMASPVITGSAVTFTTGTARTLANASEIIVCTSTCTVTPPGTLTAGQQFCVQNDNNVATVITLAAVTNIQYEVTARTSYKTANTSMTSAAAVNQQICMVAVSTTKFNVFGFVGTWN</sequence>
<protein>
    <submittedName>
        <fullName evidence="1">Uncharacterized protein</fullName>
    </submittedName>
</protein>
<gene>
    <name evidence="3" type="ORF">UFOVP1053_33</name>
    <name evidence="4" type="ORF">UFOVP1297_40</name>
    <name evidence="5" type="ORF">UFOVP1647_18</name>
    <name evidence="1" type="ORF">UFOVP472_33</name>
    <name evidence="2" type="ORF">UFOVP891_34</name>
</gene>
<dbReference type="EMBL" id="LR796839">
    <property type="protein sequence ID" value="CAB4169107.1"/>
    <property type="molecule type" value="Genomic_DNA"/>
</dbReference>
<accession>A0A6J5MDB4</accession>
<proteinExistence type="predicted"/>
<evidence type="ECO:0000313" key="1">
    <source>
        <dbReference type="EMBL" id="CAB4145065.1"/>
    </source>
</evidence>
<evidence type="ECO:0000313" key="3">
    <source>
        <dbReference type="EMBL" id="CAB4180773.1"/>
    </source>
</evidence>
<name>A0A6J5MDB4_9CAUD</name>
<dbReference type="EMBL" id="LR797237">
    <property type="protein sequence ID" value="CAB4195851.1"/>
    <property type="molecule type" value="Genomic_DNA"/>
</dbReference>
<dbReference type="EMBL" id="LR796442">
    <property type="protein sequence ID" value="CAB4145065.1"/>
    <property type="molecule type" value="Genomic_DNA"/>
</dbReference>
<evidence type="ECO:0000313" key="2">
    <source>
        <dbReference type="EMBL" id="CAB4169107.1"/>
    </source>
</evidence>
<evidence type="ECO:0000313" key="5">
    <source>
        <dbReference type="EMBL" id="CAB4221882.1"/>
    </source>
</evidence>
<organism evidence="1">
    <name type="scientific">uncultured Caudovirales phage</name>
    <dbReference type="NCBI Taxonomy" id="2100421"/>
    <lineage>
        <taxon>Viruses</taxon>
        <taxon>Duplodnaviria</taxon>
        <taxon>Heunggongvirae</taxon>
        <taxon>Uroviricota</taxon>
        <taxon>Caudoviricetes</taxon>
        <taxon>Peduoviridae</taxon>
        <taxon>Maltschvirus</taxon>
        <taxon>Maltschvirus maltsch</taxon>
    </lineage>
</organism>
<evidence type="ECO:0000313" key="4">
    <source>
        <dbReference type="EMBL" id="CAB4195851.1"/>
    </source>
</evidence>
<reference evidence="1" key="1">
    <citation type="submission" date="2020-04" db="EMBL/GenBank/DDBJ databases">
        <authorList>
            <person name="Chiriac C."/>
            <person name="Salcher M."/>
            <person name="Ghai R."/>
            <person name="Kavagutti S V."/>
        </authorList>
    </citation>
    <scope>NUCLEOTIDE SEQUENCE</scope>
</reference>